<feature type="domain" description="TonB C-terminal" evidence="6">
    <location>
        <begin position="92"/>
        <end position="150"/>
    </location>
</feature>
<sequence length="155" mass="16129">MRTIVAILALSSASVFAQTNAPAQPSSTPALQSTLVQSAGLLAANSAASAAAAATTTTRRVSTGVTPLKLVHSVELGQTRSYSAHGFNGDRSVVIEMIVDETGKPENLKLTKVADPITNAEVLEAVSQFRYEPAKVSGVPTAVPVTLKYNITHNQ</sequence>
<dbReference type="HOGENOM" id="CLU_1693025_0_0_0"/>
<keyword evidence="3" id="KW-1133">Transmembrane helix</keyword>
<dbReference type="InterPro" id="IPR006260">
    <property type="entry name" value="TonB/TolA_C"/>
</dbReference>
<feature type="signal peptide" evidence="5">
    <location>
        <begin position="1"/>
        <end position="17"/>
    </location>
</feature>
<evidence type="ECO:0000256" key="4">
    <source>
        <dbReference type="ARBA" id="ARBA00023136"/>
    </source>
</evidence>
<dbReference type="GO" id="GO:0016020">
    <property type="term" value="C:membrane"/>
    <property type="evidence" value="ECO:0007669"/>
    <property type="project" value="UniProtKB-SubCell"/>
</dbReference>
<evidence type="ECO:0000259" key="6">
    <source>
        <dbReference type="Pfam" id="PF03544"/>
    </source>
</evidence>
<reference evidence="8" key="1">
    <citation type="submission" date="2011-01" db="EMBL/GenBank/DDBJ databases">
        <title>Complete sequence of chromosome of Acidobacterium sp. MP5ACTX9.</title>
        <authorList>
            <consortium name="US DOE Joint Genome Institute"/>
            <person name="Lucas S."/>
            <person name="Copeland A."/>
            <person name="Lapidus A."/>
            <person name="Cheng J.-F."/>
            <person name="Goodwin L."/>
            <person name="Pitluck S."/>
            <person name="Teshima H."/>
            <person name="Detter J.C."/>
            <person name="Han C."/>
            <person name="Tapia R."/>
            <person name="Land M."/>
            <person name="Hauser L."/>
            <person name="Kyrpides N."/>
            <person name="Ivanova N."/>
            <person name="Ovchinnikova G."/>
            <person name="Pagani I."/>
            <person name="Rawat S.R."/>
            <person name="Mannisto M."/>
            <person name="Haggblom M.M."/>
            <person name="Woyke T."/>
        </authorList>
    </citation>
    <scope>NUCLEOTIDE SEQUENCE [LARGE SCALE GENOMIC DNA]</scope>
    <source>
        <strain evidence="8">MP5ACTX9</strain>
    </source>
</reference>
<evidence type="ECO:0000313" key="7">
    <source>
        <dbReference type="EMBL" id="ADW69729.1"/>
    </source>
</evidence>
<gene>
    <name evidence="7" type="ordered locus">AciX9_2705</name>
</gene>
<dbReference type="Gene3D" id="3.30.1150.10">
    <property type="match status" value="1"/>
</dbReference>
<dbReference type="Pfam" id="PF03544">
    <property type="entry name" value="TonB_C"/>
    <property type="match status" value="1"/>
</dbReference>
<dbReference type="KEGG" id="acm:AciX9_2705"/>
<accession>E8WX87</accession>
<dbReference type="Proteomes" id="UP000000343">
    <property type="component" value="Chromosome"/>
</dbReference>
<keyword evidence="2" id="KW-0812">Transmembrane</keyword>
<dbReference type="InterPro" id="IPR037682">
    <property type="entry name" value="TonB_C"/>
</dbReference>
<evidence type="ECO:0000256" key="3">
    <source>
        <dbReference type="ARBA" id="ARBA00022989"/>
    </source>
</evidence>
<dbReference type="STRING" id="1198114.AciX9_2705"/>
<name>E8WX87_GRATM</name>
<evidence type="ECO:0000256" key="5">
    <source>
        <dbReference type="SAM" id="SignalP"/>
    </source>
</evidence>
<evidence type="ECO:0000256" key="1">
    <source>
        <dbReference type="ARBA" id="ARBA00004167"/>
    </source>
</evidence>
<dbReference type="eggNOG" id="COG0810">
    <property type="taxonomic scope" value="Bacteria"/>
</dbReference>
<dbReference type="AlphaFoldDB" id="E8WX87"/>
<protein>
    <submittedName>
        <fullName evidence="7">TonB family protein</fullName>
    </submittedName>
</protein>
<dbReference type="PaxDb" id="1198114-AciX9_2705"/>
<evidence type="ECO:0000313" key="8">
    <source>
        <dbReference type="Proteomes" id="UP000000343"/>
    </source>
</evidence>
<proteinExistence type="predicted"/>
<dbReference type="RefSeq" id="WP_013581044.1">
    <property type="nucleotide sequence ID" value="NC_015064.1"/>
</dbReference>
<dbReference type="EMBL" id="CP002480">
    <property type="protein sequence ID" value="ADW69729.1"/>
    <property type="molecule type" value="Genomic_DNA"/>
</dbReference>
<organism evidence="8">
    <name type="scientific">Granulicella tundricola (strain ATCC BAA-1859 / DSM 23138 / MP5ACTX9)</name>
    <dbReference type="NCBI Taxonomy" id="1198114"/>
    <lineage>
        <taxon>Bacteria</taxon>
        <taxon>Pseudomonadati</taxon>
        <taxon>Acidobacteriota</taxon>
        <taxon>Terriglobia</taxon>
        <taxon>Terriglobales</taxon>
        <taxon>Acidobacteriaceae</taxon>
        <taxon>Granulicella</taxon>
    </lineage>
</organism>
<dbReference type="GO" id="GO:0055085">
    <property type="term" value="P:transmembrane transport"/>
    <property type="evidence" value="ECO:0007669"/>
    <property type="project" value="InterPro"/>
</dbReference>
<comment type="subcellular location">
    <subcellularLocation>
        <location evidence="1">Membrane</location>
        <topology evidence="1">Single-pass membrane protein</topology>
    </subcellularLocation>
</comment>
<dbReference type="OrthoDB" id="121388at2"/>
<evidence type="ECO:0000256" key="2">
    <source>
        <dbReference type="ARBA" id="ARBA00022692"/>
    </source>
</evidence>
<dbReference type="NCBIfam" id="TIGR01352">
    <property type="entry name" value="tonB_Cterm"/>
    <property type="match status" value="1"/>
</dbReference>
<keyword evidence="4" id="KW-0472">Membrane</keyword>
<dbReference type="SUPFAM" id="SSF74653">
    <property type="entry name" value="TolA/TonB C-terminal domain"/>
    <property type="match status" value="1"/>
</dbReference>
<feature type="chain" id="PRO_5003234130" evidence="5">
    <location>
        <begin position="18"/>
        <end position="155"/>
    </location>
</feature>
<keyword evidence="8" id="KW-1185">Reference proteome</keyword>
<keyword evidence="5" id="KW-0732">Signal</keyword>